<evidence type="ECO:0000256" key="1">
    <source>
        <dbReference type="SAM" id="MobiDB-lite"/>
    </source>
</evidence>
<dbReference type="RefSeq" id="WP_246809077.1">
    <property type="nucleotide sequence ID" value="NZ_JACIIJ010000001.1"/>
</dbReference>
<feature type="compositionally biased region" description="Basic and acidic residues" evidence="1">
    <location>
        <begin position="1"/>
        <end position="36"/>
    </location>
</feature>
<gene>
    <name evidence="2" type="ORF">GGE66_000234</name>
</gene>
<evidence type="ECO:0008006" key="4">
    <source>
        <dbReference type="Google" id="ProtNLM"/>
    </source>
</evidence>
<name>A0A7W9ZMB0_RHILE</name>
<dbReference type="Pfam" id="PF11154">
    <property type="entry name" value="DUF2934"/>
    <property type="match status" value="1"/>
</dbReference>
<reference evidence="2 3" key="1">
    <citation type="submission" date="2020-08" db="EMBL/GenBank/DDBJ databases">
        <title>Genomic Encyclopedia of Type Strains, Phase IV (KMG-V): Genome sequencing to study the core and pangenomes of soil and plant-associated prokaryotes.</title>
        <authorList>
            <person name="Whitman W."/>
        </authorList>
    </citation>
    <scope>NUCLEOTIDE SEQUENCE [LARGE SCALE GENOMIC DNA]</scope>
    <source>
        <strain evidence="2 3">SEMIA 4011</strain>
    </source>
</reference>
<dbReference type="EMBL" id="JACIIJ010000001">
    <property type="protein sequence ID" value="MBB6219290.1"/>
    <property type="molecule type" value="Genomic_DNA"/>
</dbReference>
<evidence type="ECO:0000313" key="3">
    <source>
        <dbReference type="Proteomes" id="UP000517187"/>
    </source>
</evidence>
<dbReference type="Proteomes" id="UP000517187">
    <property type="component" value="Unassembled WGS sequence"/>
</dbReference>
<evidence type="ECO:0000313" key="2">
    <source>
        <dbReference type="EMBL" id="MBB6219290.1"/>
    </source>
</evidence>
<proteinExistence type="predicted"/>
<comment type="caution">
    <text evidence="2">The sequence shown here is derived from an EMBL/GenBank/DDBJ whole genome shotgun (WGS) entry which is preliminary data.</text>
</comment>
<dbReference type="AlphaFoldDB" id="A0A7W9ZMB0"/>
<accession>A0A7W9ZMB0</accession>
<organism evidence="2 3">
    <name type="scientific">Rhizobium leguminosarum</name>
    <dbReference type="NCBI Taxonomy" id="384"/>
    <lineage>
        <taxon>Bacteria</taxon>
        <taxon>Pseudomonadati</taxon>
        <taxon>Pseudomonadota</taxon>
        <taxon>Alphaproteobacteria</taxon>
        <taxon>Hyphomicrobiales</taxon>
        <taxon>Rhizobiaceae</taxon>
        <taxon>Rhizobium/Agrobacterium group</taxon>
        <taxon>Rhizobium</taxon>
    </lineage>
</organism>
<protein>
    <recommendedName>
        <fullName evidence="4">DUF2934 domain-containing protein</fullName>
    </recommendedName>
</protein>
<dbReference type="InterPro" id="IPR021327">
    <property type="entry name" value="DUF2934"/>
</dbReference>
<feature type="region of interest" description="Disordered" evidence="1">
    <location>
        <begin position="1"/>
        <end position="45"/>
    </location>
</feature>
<sequence length="72" mass="8584">MDDEIRKAAYKRWEDEGHPEGQHERHWREAEEEVRSKSTGVPQTWSSRSWRRCQSAFRGFGAFGTFLGERTR</sequence>